<evidence type="ECO:0000256" key="1">
    <source>
        <dbReference type="ARBA" id="ARBA00007447"/>
    </source>
</evidence>
<gene>
    <name evidence="10" type="ORF">MGU_08407</name>
</gene>
<evidence type="ECO:0000256" key="8">
    <source>
        <dbReference type="SAM" id="SignalP"/>
    </source>
</evidence>
<evidence type="ECO:0000259" key="9">
    <source>
        <dbReference type="PROSITE" id="PS51767"/>
    </source>
</evidence>
<dbReference type="GO" id="GO:0031505">
    <property type="term" value="P:fungal-type cell wall organization"/>
    <property type="evidence" value="ECO:0007669"/>
    <property type="project" value="TreeGrafter"/>
</dbReference>
<dbReference type="SUPFAM" id="SSF50630">
    <property type="entry name" value="Acid proteases"/>
    <property type="match status" value="1"/>
</dbReference>
<comment type="caution">
    <text evidence="10">The sequence shown here is derived from an EMBL/GenBank/DDBJ whole genome shotgun (WGS) entry which is preliminary data.</text>
</comment>
<dbReference type="CDD" id="cd05471">
    <property type="entry name" value="pepsin_like"/>
    <property type="match status" value="1"/>
</dbReference>
<organism evidence="10 11">
    <name type="scientific">Metarhizium guizhouense (strain ARSEF 977)</name>
    <dbReference type="NCBI Taxonomy" id="1276136"/>
    <lineage>
        <taxon>Eukaryota</taxon>
        <taxon>Fungi</taxon>
        <taxon>Dikarya</taxon>
        <taxon>Ascomycota</taxon>
        <taxon>Pezizomycotina</taxon>
        <taxon>Sordariomycetes</taxon>
        <taxon>Hypocreomycetidae</taxon>
        <taxon>Hypocreales</taxon>
        <taxon>Clavicipitaceae</taxon>
        <taxon>Metarhizium</taxon>
    </lineage>
</organism>
<feature type="region of interest" description="Disordered" evidence="7">
    <location>
        <begin position="425"/>
        <end position="452"/>
    </location>
</feature>
<feature type="domain" description="Peptidase A1" evidence="9">
    <location>
        <begin position="75"/>
        <end position="398"/>
    </location>
</feature>
<evidence type="ECO:0000256" key="3">
    <source>
        <dbReference type="ARBA" id="ARBA00022729"/>
    </source>
</evidence>
<dbReference type="HOGENOM" id="CLU_030513_0_0_1"/>
<keyword evidence="6" id="KW-0865">Zymogen</keyword>
<reference evidence="10 11" key="1">
    <citation type="journal article" date="2014" name="Proc. Natl. Acad. Sci. U.S.A.">
        <title>Trajectory and genomic determinants of fungal-pathogen speciation and host adaptation.</title>
        <authorList>
            <person name="Hu X."/>
            <person name="Xiao G."/>
            <person name="Zheng P."/>
            <person name="Shang Y."/>
            <person name="Su Y."/>
            <person name="Zhang X."/>
            <person name="Liu X."/>
            <person name="Zhan S."/>
            <person name="St Leger R.J."/>
            <person name="Wang C."/>
        </authorList>
    </citation>
    <scope>NUCLEOTIDE SEQUENCE [LARGE SCALE GENOMIC DNA]</scope>
    <source>
        <strain evidence="10 11">ARSEF 977</strain>
    </source>
</reference>
<dbReference type="GO" id="GO:0006508">
    <property type="term" value="P:proteolysis"/>
    <property type="evidence" value="ECO:0007669"/>
    <property type="project" value="UniProtKB-KW"/>
</dbReference>
<dbReference type="InterPro" id="IPR033121">
    <property type="entry name" value="PEPTIDASE_A1"/>
</dbReference>
<protein>
    <submittedName>
        <fullName evidence="10">Secreted aspartic proteinase</fullName>
    </submittedName>
</protein>
<dbReference type="GO" id="GO:0004190">
    <property type="term" value="F:aspartic-type endopeptidase activity"/>
    <property type="evidence" value="ECO:0007669"/>
    <property type="project" value="UniProtKB-KW"/>
</dbReference>
<evidence type="ECO:0000256" key="2">
    <source>
        <dbReference type="ARBA" id="ARBA00022670"/>
    </source>
</evidence>
<dbReference type="GO" id="GO:0009277">
    <property type="term" value="C:fungal-type cell wall"/>
    <property type="evidence" value="ECO:0007669"/>
    <property type="project" value="TreeGrafter"/>
</dbReference>
<keyword evidence="5" id="KW-0378">Hydrolase</keyword>
<accession>A0A0B4H3G3</accession>
<dbReference type="PRINTS" id="PR00792">
    <property type="entry name" value="PEPSIN"/>
</dbReference>
<evidence type="ECO:0000256" key="6">
    <source>
        <dbReference type="ARBA" id="ARBA00023145"/>
    </source>
</evidence>
<dbReference type="Gene3D" id="2.40.70.10">
    <property type="entry name" value="Acid Proteases"/>
    <property type="match status" value="2"/>
</dbReference>
<evidence type="ECO:0000313" key="11">
    <source>
        <dbReference type="Proteomes" id="UP000031192"/>
    </source>
</evidence>
<dbReference type="Proteomes" id="UP000031192">
    <property type="component" value="Unassembled WGS sequence"/>
</dbReference>
<dbReference type="GO" id="GO:0005576">
    <property type="term" value="C:extracellular region"/>
    <property type="evidence" value="ECO:0007669"/>
    <property type="project" value="TreeGrafter"/>
</dbReference>
<dbReference type="PANTHER" id="PTHR47965">
    <property type="entry name" value="ASPARTYL PROTEASE-RELATED"/>
    <property type="match status" value="1"/>
</dbReference>
<dbReference type="OrthoDB" id="771136at2759"/>
<dbReference type="PANTHER" id="PTHR47965:SF12">
    <property type="entry name" value="ASPARTIC PROTEINASE 3-RELATED"/>
    <property type="match status" value="1"/>
</dbReference>
<evidence type="ECO:0000256" key="7">
    <source>
        <dbReference type="SAM" id="MobiDB-lite"/>
    </source>
</evidence>
<name>A0A0B4H3G3_METGA</name>
<dbReference type="InterPro" id="IPR034164">
    <property type="entry name" value="Pepsin-like_dom"/>
</dbReference>
<dbReference type="PROSITE" id="PS51767">
    <property type="entry name" value="PEPTIDASE_A1"/>
    <property type="match status" value="1"/>
</dbReference>
<proteinExistence type="inferred from homology"/>
<evidence type="ECO:0000313" key="10">
    <source>
        <dbReference type="EMBL" id="KID84321.1"/>
    </source>
</evidence>
<feature type="chain" id="PRO_5002092430" evidence="8">
    <location>
        <begin position="18"/>
        <end position="452"/>
    </location>
</feature>
<dbReference type="Pfam" id="PF00026">
    <property type="entry name" value="Asp"/>
    <property type="match status" value="1"/>
</dbReference>
<dbReference type="InterPro" id="IPR001461">
    <property type="entry name" value="Aspartic_peptidase_A1"/>
</dbReference>
<feature type="signal peptide" evidence="8">
    <location>
        <begin position="1"/>
        <end position="17"/>
    </location>
</feature>
<sequence length="452" mass="48631">MGVFETLFLLFASQALAAPVDGQEGTKNADGQNGILHLPLVHFAKEVDARDIAKRGFSTPLDNFKYDGKKAVTAVGIVLDVGTPPQKVILEPDTGSSNFWLLGLKPGDTRGDGPSTYFDQKQSQSLQDLNKENGASYGSDERVTYNMVTDKVSFGGTSLDRMKFGVGNLTAPHTNLGRLVGVMGLIPDPKVEDFILDKVLEKNLVKSRAFSLGLREKGKGALAFGGYDTKKFSGPLEKFPMQPHKKTGTTKQYIVEVQSVLFNTGTGNSAVVMDKGDLVNGEPLTMGIDSGAPAFGVSIALGRLLMDRTGAKFKLYPGVLEFGCDVVDAKASFDFKMSNKTVISIPLSDLLRSRIDNGKTCQLAVQPHGRAADLWIGGHFLRRSLVVYDPDNKNVYVARGADCGSNLVAIDGKMPDDAVIGECKEEAPDSNAPTDEPPNTTPVLEEIDIRDP</sequence>
<keyword evidence="11" id="KW-1185">Reference proteome</keyword>
<keyword evidence="4" id="KW-0064">Aspartyl protease</keyword>
<dbReference type="InterPro" id="IPR021109">
    <property type="entry name" value="Peptidase_aspartic_dom_sf"/>
</dbReference>
<dbReference type="EMBL" id="AZNH01000043">
    <property type="protein sequence ID" value="KID84321.1"/>
    <property type="molecule type" value="Genomic_DNA"/>
</dbReference>
<evidence type="ECO:0000256" key="4">
    <source>
        <dbReference type="ARBA" id="ARBA00022750"/>
    </source>
</evidence>
<evidence type="ECO:0000256" key="5">
    <source>
        <dbReference type="ARBA" id="ARBA00022801"/>
    </source>
</evidence>
<comment type="similarity">
    <text evidence="1">Belongs to the peptidase A1 family.</text>
</comment>
<keyword evidence="2" id="KW-0645">Protease</keyword>
<dbReference type="AlphaFoldDB" id="A0A0B4H3G3"/>
<keyword evidence="3 8" id="KW-0732">Signal</keyword>